<keyword evidence="4" id="KW-1185">Reference proteome</keyword>
<feature type="transmembrane region" description="Helical" evidence="2">
    <location>
        <begin position="21"/>
        <end position="43"/>
    </location>
</feature>
<organism evidence="3 4">
    <name type="scientific">Halomonas halmophila</name>
    <dbReference type="NCBI Taxonomy" id="252"/>
    <lineage>
        <taxon>Bacteria</taxon>
        <taxon>Pseudomonadati</taxon>
        <taxon>Pseudomonadota</taxon>
        <taxon>Gammaproteobacteria</taxon>
        <taxon>Oceanospirillales</taxon>
        <taxon>Halomonadaceae</taxon>
        <taxon>Halomonas</taxon>
    </lineage>
</organism>
<dbReference type="RefSeq" id="WP_141319495.1">
    <property type="nucleotide sequence ID" value="NZ_BJOC01000021.1"/>
</dbReference>
<reference evidence="3 4" key="1">
    <citation type="submission" date="2019-06" db="EMBL/GenBank/DDBJ databases">
        <title>Whole genome shotgun sequence of Halomonas halmophila NBRC 15537.</title>
        <authorList>
            <person name="Hosoyama A."/>
            <person name="Uohara A."/>
            <person name="Ohji S."/>
            <person name="Ichikawa N."/>
        </authorList>
    </citation>
    <scope>NUCLEOTIDE SEQUENCE [LARGE SCALE GENOMIC DNA]</scope>
    <source>
        <strain evidence="3 4">NBRC 15537</strain>
    </source>
</reference>
<evidence type="ECO:0000256" key="2">
    <source>
        <dbReference type="SAM" id="Phobius"/>
    </source>
</evidence>
<feature type="transmembrane region" description="Helical" evidence="2">
    <location>
        <begin position="49"/>
        <end position="72"/>
    </location>
</feature>
<comment type="caution">
    <text evidence="3">The sequence shown here is derived from an EMBL/GenBank/DDBJ whole genome shotgun (WGS) entry which is preliminary data.</text>
</comment>
<dbReference type="OrthoDB" id="6168300at2"/>
<dbReference type="AlphaFoldDB" id="A0A4Y4F645"/>
<evidence type="ECO:0000313" key="4">
    <source>
        <dbReference type="Proteomes" id="UP000319812"/>
    </source>
</evidence>
<feature type="region of interest" description="Disordered" evidence="1">
    <location>
        <begin position="128"/>
        <end position="150"/>
    </location>
</feature>
<keyword evidence="2" id="KW-0472">Membrane</keyword>
<dbReference type="EMBL" id="BJOC01000021">
    <property type="protein sequence ID" value="GED22598.1"/>
    <property type="molecule type" value="Genomic_DNA"/>
</dbReference>
<keyword evidence="2" id="KW-0812">Transmembrane</keyword>
<protein>
    <submittedName>
        <fullName evidence="3">Uncharacterized protein</fullName>
    </submittedName>
</protein>
<keyword evidence="2" id="KW-1133">Transmembrane helix</keyword>
<accession>A0A4Y4F645</accession>
<sequence length="150" mass="16628">MQQFLLPRAPLRRGTLLCCHFLIQLGLLTATLLWLLPLTPWLADTSWQAAWPILLPGSAAWLLAMLLTRLILELGLLPYHLARSQRQGLAAGDMITRSYERRPAVHDEQRAWTSRTSAFAMDEEAVGSARVTQSASRPRGAAVTNDDTPG</sequence>
<evidence type="ECO:0000256" key="1">
    <source>
        <dbReference type="SAM" id="MobiDB-lite"/>
    </source>
</evidence>
<gene>
    <name evidence="3" type="ORF">HHA01_15750</name>
</gene>
<dbReference type="Proteomes" id="UP000319812">
    <property type="component" value="Unassembled WGS sequence"/>
</dbReference>
<name>A0A4Y4F645_9GAMM</name>
<proteinExistence type="predicted"/>
<evidence type="ECO:0000313" key="3">
    <source>
        <dbReference type="EMBL" id="GED22598.1"/>
    </source>
</evidence>